<evidence type="ECO:0000313" key="16">
    <source>
        <dbReference type="Proteomes" id="UP000054558"/>
    </source>
</evidence>
<keyword evidence="6" id="KW-0677">Repeat</keyword>
<dbReference type="PROSITE" id="PS00108">
    <property type="entry name" value="PROTEIN_KINASE_ST"/>
    <property type="match status" value="1"/>
</dbReference>
<evidence type="ECO:0000256" key="9">
    <source>
        <dbReference type="ARBA" id="ARBA00022840"/>
    </source>
</evidence>
<evidence type="ECO:0000259" key="14">
    <source>
        <dbReference type="PROSITE" id="PS50011"/>
    </source>
</evidence>
<evidence type="ECO:0000256" key="10">
    <source>
        <dbReference type="ARBA" id="ARBA00023136"/>
    </source>
</evidence>
<dbReference type="SUPFAM" id="SSF56112">
    <property type="entry name" value="Protein kinase-like (PK-like)"/>
    <property type="match status" value="1"/>
</dbReference>
<proteinExistence type="predicted"/>
<keyword evidence="5" id="KW-0732">Signal</keyword>
<dbReference type="SMART" id="SM00220">
    <property type="entry name" value="S_TKc"/>
    <property type="match status" value="1"/>
</dbReference>
<evidence type="ECO:0000256" key="2">
    <source>
        <dbReference type="ARBA" id="ARBA00004236"/>
    </source>
</evidence>
<evidence type="ECO:0000256" key="8">
    <source>
        <dbReference type="ARBA" id="ARBA00022777"/>
    </source>
</evidence>
<evidence type="ECO:0000256" key="12">
    <source>
        <dbReference type="SAM" id="MobiDB-lite"/>
    </source>
</evidence>
<organism evidence="15 16">
    <name type="scientific">Klebsormidium nitens</name>
    <name type="common">Green alga</name>
    <name type="synonym">Ulothrix nitens</name>
    <dbReference type="NCBI Taxonomy" id="105231"/>
    <lineage>
        <taxon>Eukaryota</taxon>
        <taxon>Viridiplantae</taxon>
        <taxon>Streptophyta</taxon>
        <taxon>Klebsormidiophyceae</taxon>
        <taxon>Klebsormidiales</taxon>
        <taxon>Klebsormidiaceae</taxon>
        <taxon>Klebsormidium</taxon>
    </lineage>
</organism>
<sequence length="819" mass="87522">MRNLPVDRYLLAVLKMKDVQGNRIQHLVLLLLGFLVPQYGAAFTLSDLQQLTTGSLLTQTSIDLCFEQGPTTSPSVPLSGVLPAELGTLTNLTILRLCGFNLSGDIPPDIGKLVNLQELKLEANNLTGGIPPELGNLTKLALLDLAQNRLSGAIPKELASLTQLRVLNLQNNRLNGSLPPELGGLTRLTELTLQYNQLSGPIPSALGNMVSLTNFYAWNNTLSGPIPSELGNIAGLTNLLLHNNSLTGPLPSSLGRLSNLQTLVLERNNLSGPLPATFGALKSLVLLSFNRCFLTGGIPPELGNLTLLRELYLLRNSLTGPIPPELGKLPSVTILRLNDNLLTGAVPIELANPPLLMALSIYNNNLTGTVAPDLVTRFKPENIFVGNPGLSIASANPPPANSPPTIPPANFSPPLPPPSSPSPPTGIIAGIAAGAVCVALVAALLWGLKYCRGKRKAKPDPGEKSQMSSSDHWRVSQGPPAERQFTLVELSAATGGWAANAVVGTGSFGAVYRAVLPDGGVVAVKRLTKGADVEDQSWRAELLTLSQVRHKNLVRLFGAVAEGGERLLVFEYFPEGSLAMRLQAARKGEAARAFPWGLRMAVVADVARALAYLHHDVHPPFVHRDIKAGNVLLREGGGGACIADFGLARLLPDATVGSSSAIKGTLRYMAPEYLQGGSRYLSTKCDVYSFGVLLLELLAGRTVAERWAGTDKPLVEYTAGLVRNGRGLELLDCDDYDVDEAQCCIRIALECLQRDPSARPTMERVSLQIRAAVRTRTSEVENESGLADGWEDQGIRSGSSYTQTSTSSNSLHYKFVDGR</sequence>
<keyword evidence="13" id="KW-1133">Transmembrane helix</keyword>
<dbReference type="InterPro" id="IPR001611">
    <property type="entry name" value="Leu-rich_rpt"/>
</dbReference>
<keyword evidence="16" id="KW-1185">Reference proteome</keyword>
<gene>
    <name evidence="15" type="ORF">KFL_005380060</name>
</gene>
<evidence type="ECO:0000313" key="15">
    <source>
        <dbReference type="EMBL" id="GAQ89580.1"/>
    </source>
</evidence>
<reference evidence="15 16" key="1">
    <citation type="journal article" date="2014" name="Nat. Commun.">
        <title>Klebsormidium flaccidum genome reveals primary factors for plant terrestrial adaptation.</title>
        <authorList>
            <person name="Hori K."/>
            <person name="Maruyama F."/>
            <person name="Fujisawa T."/>
            <person name="Togashi T."/>
            <person name="Yamamoto N."/>
            <person name="Seo M."/>
            <person name="Sato S."/>
            <person name="Yamada T."/>
            <person name="Mori H."/>
            <person name="Tajima N."/>
            <person name="Moriyama T."/>
            <person name="Ikeuchi M."/>
            <person name="Watanabe M."/>
            <person name="Wada H."/>
            <person name="Kobayashi K."/>
            <person name="Saito M."/>
            <person name="Masuda T."/>
            <person name="Sasaki-Sekimoto Y."/>
            <person name="Mashiguchi K."/>
            <person name="Awai K."/>
            <person name="Shimojima M."/>
            <person name="Masuda S."/>
            <person name="Iwai M."/>
            <person name="Nobusawa T."/>
            <person name="Narise T."/>
            <person name="Kondo S."/>
            <person name="Saito H."/>
            <person name="Sato R."/>
            <person name="Murakawa M."/>
            <person name="Ihara Y."/>
            <person name="Oshima-Yamada Y."/>
            <person name="Ohtaka K."/>
            <person name="Satoh M."/>
            <person name="Sonobe K."/>
            <person name="Ishii M."/>
            <person name="Ohtani R."/>
            <person name="Kanamori-Sato M."/>
            <person name="Honoki R."/>
            <person name="Miyazaki D."/>
            <person name="Mochizuki H."/>
            <person name="Umetsu J."/>
            <person name="Higashi K."/>
            <person name="Shibata D."/>
            <person name="Kamiya Y."/>
            <person name="Sato N."/>
            <person name="Nakamura Y."/>
            <person name="Tabata S."/>
            <person name="Ida S."/>
            <person name="Kurokawa K."/>
            <person name="Ohta H."/>
        </authorList>
    </citation>
    <scope>NUCLEOTIDE SEQUENCE [LARGE SCALE GENOMIC DNA]</scope>
    <source>
        <strain evidence="15 16">NIES-2285</strain>
    </source>
</reference>
<name>A0A1Y1IFC6_KLENI</name>
<feature type="transmembrane region" description="Helical" evidence="13">
    <location>
        <begin position="427"/>
        <end position="448"/>
    </location>
</feature>
<dbReference type="OMA" id="HHPNTDW"/>
<dbReference type="GO" id="GO:0009755">
    <property type="term" value="P:hormone-mediated signaling pathway"/>
    <property type="evidence" value="ECO:0000318"/>
    <property type="project" value="GO_Central"/>
</dbReference>
<dbReference type="InterPro" id="IPR011009">
    <property type="entry name" value="Kinase-like_dom_sf"/>
</dbReference>
<protein>
    <submittedName>
        <fullName evidence="15">Protein kinase</fullName>
    </submittedName>
</protein>
<feature type="binding site" evidence="11">
    <location>
        <position position="525"/>
    </location>
    <ligand>
        <name>ATP</name>
        <dbReference type="ChEBI" id="CHEBI:30616"/>
    </ligand>
</feature>
<dbReference type="STRING" id="105231.A0A1Y1IFC6"/>
<evidence type="ECO:0000256" key="1">
    <source>
        <dbReference type="ARBA" id="ARBA00004167"/>
    </source>
</evidence>
<dbReference type="Gene3D" id="3.80.10.10">
    <property type="entry name" value="Ribonuclease Inhibitor"/>
    <property type="match status" value="2"/>
</dbReference>
<feature type="region of interest" description="Disordered" evidence="12">
    <location>
        <begin position="454"/>
        <end position="478"/>
    </location>
</feature>
<evidence type="ECO:0000256" key="11">
    <source>
        <dbReference type="PROSITE-ProRule" id="PRU10141"/>
    </source>
</evidence>
<keyword evidence="3" id="KW-0433">Leucine-rich repeat</keyword>
<dbReference type="InterPro" id="IPR051716">
    <property type="entry name" value="Plant_RL_S/T_kinase"/>
</dbReference>
<evidence type="ECO:0000256" key="13">
    <source>
        <dbReference type="SAM" id="Phobius"/>
    </source>
</evidence>
<dbReference type="AlphaFoldDB" id="A0A1Y1IFC6"/>
<dbReference type="InterPro" id="IPR008271">
    <property type="entry name" value="Ser/Thr_kinase_AS"/>
</dbReference>
<evidence type="ECO:0000256" key="5">
    <source>
        <dbReference type="ARBA" id="ARBA00022729"/>
    </source>
</evidence>
<dbReference type="OrthoDB" id="676979at2759"/>
<evidence type="ECO:0000256" key="7">
    <source>
        <dbReference type="ARBA" id="ARBA00022741"/>
    </source>
</evidence>
<feature type="region of interest" description="Disordered" evidence="12">
    <location>
        <begin position="395"/>
        <end position="421"/>
    </location>
</feature>
<dbReference type="SMART" id="SM00369">
    <property type="entry name" value="LRR_TYP"/>
    <property type="match status" value="5"/>
</dbReference>
<feature type="domain" description="Protein kinase" evidence="14">
    <location>
        <begin position="497"/>
        <end position="773"/>
    </location>
</feature>
<keyword evidence="13" id="KW-0812">Transmembrane</keyword>
<dbReference type="PROSITE" id="PS50011">
    <property type="entry name" value="PROTEIN_KINASE_DOM"/>
    <property type="match status" value="1"/>
</dbReference>
<keyword evidence="10 13" id="KW-0472">Membrane</keyword>
<dbReference type="Gene3D" id="3.30.200.20">
    <property type="entry name" value="Phosphorylase Kinase, domain 1"/>
    <property type="match status" value="1"/>
</dbReference>
<dbReference type="GO" id="GO:0038023">
    <property type="term" value="F:signaling receptor activity"/>
    <property type="evidence" value="ECO:0000318"/>
    <property type="project" value="GO_Central"/>
</dbReference>
<evidence type="ECO:0000256" key="6">
    <source>
        <dbReference type="ARBA" id="ARBA00022737"/>
    </source>
</evidence>
<accession>A0A1Y1IFC6</accession>
<keyword evidence="4" id="KW-0808">Transferase</keyword>
<comment type="subcellular location">
    <subcellularLocation>
        <location evidence="2">Cell membrane</location>
    </subcellularLocation>
    <subcellularLocation>
        <location evidence="1">Membrane</location>
        <topology evidence="1">Single-pass membrane protein</topology>
    </subcellularLocation>
</comment>
<dbReference type="Proteomes" id="UP000054558">
    <property type="component" value="Unassembled WGS sequence"/>
</dbReference>
<dbReference type="Pfam" id="PF13855">
    <property type="entry name" value="LRR_8"/>
    <property type="match status" value="1"/>
</dbReference>
<dbReference type="SUPFAM" id="SSF52058">
    <property type="entry name" value="L domain-like"/>
    <property type="match status" value="1"/>
</dbReference>
<dbReference type="InterPro" id="IPR003591">
    <property type="entry name" value="Leu-rich_rpt_typical-subtyp"/>
</dbReference>
<dbReference type="PROSITE" id="PS00107">
    <property type="entry name" value="PROTEIN_KINASE_ATP"/>
    <property type="match status" value="1"/>
</dbReference>
<keyword evidence="9 11" id="KW-0067">ATP-binding</keyword>
<dbReference type="InterPro" id="IPR000719">
    <property type="entry name" value="Prot_kinase_dom"/>
</dbReference>
<keyword evidence="8 15" id="KW-0418">Kinase</keyword>
<dbReference type="GO" id="GO:0004672">
    <property type="term" value="F:protein kinase activity"/>
    <property type="evidence" value="ECO:0007669"/>
    <property type="project" value="InterPro"/>
</dbReference>
<dbReference type="Pfam" id="PF00560">
    <property type="entry name" value="LRR_1"/>
    <property type="match status" value="5"/>
</dbReference>
<feature type="compositionally biased region" description="Pro residues" evidence="12">
    <location>
        <begin position="396"/>
        <end position="421"/>
    </location>
</feature>
<dbReference type="InterPro" id="IPR032675">
    <property type="entry name" value="LRR_dom_sf"/>
</dbReference>
<dbReference type="InterPro" id="IPR017441">
    <property type="entry name" value="Protein_kinase_ATP_BS"/>
</dbReference>
<dbReference type="FunFam" id="3.80.10.10:FF:000095">
    <property type="entry name" value="LRR receptor-like serine/threonine-protein kinase GSO1"/>
    <property type="match status" value="1"/>
</dbReference>
<dbReference type="Pfam" id="PF00069">
    <property type="entry name" value="Pkinase"/>
    <property type="match status" value="1"/>
</dbReference>
<dbReference type="FunFam" id="3.80.10.10:FF:000383">
    <property type="entry name" value="Leucine-rich repeat receptor protein kinase EMS1"/>
    <property type="match status" value="1"/>
</dbReference>
<evidence type="ECO:0000256" key="3">
    <source>
        <dbReference type="ARBA" id="ARBA00022614"/>
    </source>
</evidence>
<dbReference type="Gene3D" id="1.10.510.10">
    <property type="entry name" value="Transferase(Phosphotransferase) domain 1"/>
    <property type="match status" value="1"/>
</dbReference>
<dbReference type="GO" id="GO:0005886">
    <property type="term" value="C:plasma membrane"/>
    <property type="evidence" value="ECO:0000318"/>
    <property type="project" value="GO_Central"/>
</dbReference>
<dbReference type="PANTHER" id="PTHR48053">
    <property type="entry name" value="LEUCINE RICH REPEAT FAMILY PROTEIN, EXPRESSED"/>
    <property type="match status" value="1"/>
</dbReference>
<dbReference type="EMBL" id="DF237487">
    <property type="protein sequence ID" value="GAQ89580.1"/>
    <property type="molecule type" value="Genomic_DNA"/>
</dbReference>
<keyword evidence="7 11" id="KW-0547">Nucleotide-binding</keyword>
<dbReference type="GO" id="GO:0005524">
    <property type="term" value="F:ATP binding"/>
    <property type="evidence" value="ECO:0007669"/>
    <property type="project" value="UniProtKB-UniRule"/>
</dbReference>
<dbReference type="PANTHER" id="PTHR48053:SF71">
    <property type="entry name" value="LEUCINE RICH REPEAT FAMILY PROTEIN, EXPRESSED"/>
    <property type="match status" value="1"/>
</dbReference>
<evidence type="ECO:0000256" key="4">
    <source>
        <dbReference type="ARBA" id="ARBA00022679"/>
    </source>
</evidence>